<comment type="subcellular location">
    <subcellularLocation>
        <location evidence="1">Membrane</location>
        <topology evidence="1">Multi-pass membrane protein</topology>
    </subcellularLocation>
</comment>
<keyword evidence="3" id="KW-1133">Transmembrane helix</keyword>
<name>A0ABQ9FFT9_TEGGR</name>
<reference evidence="5 6" key="1">
    <citation type="submission" date="2022-12" db="EMBL/GenBank/DDBJ databases">
        <title>Chromosome-level genome of Tegillarca granosa.</title>
        <authorList>
            <person name="Kim J."/>
        </authorList>
    </citation>
    <scope>NUCLEOTIDE SEQUENCE [LARGE SCALE GENOMIC DNA]</scope>
    <source>
        <strain evidence="5">Teg-2019</strain>
        <tissue evidence="5">Adductor muscle</tissue>
    </source>
</reference>
<feature type="region of interest" description="Disordered" evidence="2">
    <location>
        <begin position="1"/>
        <end position="20"/>
    </location>
</feature>
<dbReference type="PROSITE" id="PS50850">
    <property type="entry name" value="MFS"/>
    <property type="match status" value="1"/>
</dbReference>
<feature type="compositionally biased region" description="Basic and acidic residues" evidence="2">
    <location>
        <begin position="1"/>
        <end position="14"/>
    </location>
</feature>
<keyword evidence="6" id="KW-1185">Reference proteome</keyword>
<dbReference type="PANTHER" id="PTHR11360:SF284">
    <property type="entry name" value="EG:103B4.3 PROTEIN-RELATED"/>
    <property type="match status" value="1"/>
</dbReference>
<feature type="transmembrane region" description="Helical" evidence="3">
    <location>
        <begin position="102"/>
        <end position="123"/>
    </location>
</feature>
<evidence type="ECO:0000256" key="3">
    <source>
        <dbReference type="SAM" id="Phobius"/>
    </source>
</evidence>
<keyword evidence="3" id="KW-0812">Transmembrane</keyword>
<dbReference type="Pfam" id="PF07690">
    <property type="entry name" value="MFS_1"/>
    <property type="match status" value="1"/>
</dbReference>
<comment type="caution">
    <text evidence="5">The sequence shown here is derived from an EMBL/GenBank/DDBJ whole genome shotgun (WGS) entry which is preliminary data.</text>
</comment>
<dbReference type="EMBL" id="JARBDR010000328">
    <property type="protein sequence ID" value="KAJ8316159.1"/>
    <property type="molecule type" value="Genomic_DNA"/>
</dbReference>
<feature type="transmembrane region" description="Helical" evidence="3">
    <location>
        <begin position="161"/>
        <end position="182"/>
    </location>
</feature>
<evidence type="ECO:0000313" key="5">
    <source>
        <dbReference type="EMBL" id="KAJ8316159.1"/>
    </source>
</evidence>
<dbReference type="Proteomes" id="UP001217089">
    <property type="component" value="Unassembled WGS sequence"/>
</dbReference>
<organism evidence="5 6">
    <name type="scientific">Tegillarca granosa</name>
    <name type="common">Malaysian cockle</name>
    <name type="synonym">Anadara granosa</name>
    <dbReference type="NCBI Taxonomy" id="220873"/>
    <lineage>
        <taxon>Eukaryota</taxon>
        <taxon>Metazoa</taxon>
        <taxon>Spiralia</taxon>
        <taxon>Lophotrochozoa</taxon>
        <taxon>Mollusca</taxon>
        <taxon>Bivalvia</taxon>
        <taxon>Autobranchia</taxon>
        <taxon>Pteriomorphia</taxon>
        <taxon>Arcoida</taxon>
        <taxon>Arcoidea</taxon>
        <taxon>Arcidae</taxon>
        <taxon>Tegillarca</taxon>
    </lineage>
</organism>
<evidence type="ECO:0000313" key="6">
    <source>
        <dbReference type="Proteomes" id="UP001217089"/>
    </source>
</evidence>
<evidence type="ECO:0000259" key="4">
    <source>
        <dbReference type="PROSITE" id="PS50850"/>
    </source>
</evidence>
<dbReference type="InterPro" id="IPR036259">
    <property type="entry name" value="MFS_trans_sf"/>
</dbReference>
<dbReference type="PANTHER" id="PTHR11360">
    <property type="entry name" value="MONOCARBOXYLATE TRANSPORTER"/>
    <property type="match status" value="1"/>
</dbReference>
<evidence type="ECO:0000256" key="1">
    <source>
        <dbReference type="ARBA" id="ARBA00004141"/>
    </source>
</evidence>
<feature type="transmembrane region" description="Helical" evidence="3">
    <location>
        <begin position="129"/>
        <end position="149"/>
    </location>
</feature>
<protein>
    <recommendedName>
        <fullName evidence="4">Major facilitator superfamily (MFS) profile domain-containing protein</fullName>
    </recommendedName>
</protein>
<sequence length="282" mass="30793">MGKEKKFETDKESISTESEADIAPDGGWGWMVCFGAFMINFIVDGTMMSFGVILLELLKCYGESKARTAWVGSTLFGTSMIMGPFVGFLLERYSCRQVSIAGSLISVFGFISSMFAPNIAILILTYGVIGGIGFCMMFITSVIATSLYFTKKRALANGIAMSGGGMGIFVYGYLCNFLLSIYNWQNTLLILSGLLLNCIVFGALFRPLVEKKNIRSPNADKPSCLCPADECSTADGSTYEEYIPSGKGSLFHSATIVNPRDLHQSEFSLPIKSGYALFQRIF</sequence>
<feature type="transmembrane region" description="Helical" evidence="3">
    <location>
        <begin position="67"/>
        <end position="90"/>
    </location>
</feature>
<dbReference type="Gene3D" id="1.20.1250.20">
    <property type="entry name" value="MFS general substrate transporter like domains"/>
    <property type="match status" value="1"/>
</dbReference>
<evidence type="ECO:0000256" key="2">
    <source>
        <dbReference type="SAM" id="MobiDB-lite"/>
    </source>
</evidence>
<feature type="domain" description="Major facilitator superfamily (MFS) profile" evidence="4">
    <location>
        <begin position="32"/>
        <end position="282"/>
    </location>
</feature>
<feature type="transmembrane region" description="Helical" evidence="3">
    <location>
        <begin position="188"/>
        <end position="209"/>
    </location>
</feature>
<proteinExistence type="predicted"/>
<dbReference type="SUPFAM" id="SSF103473">
    <property type="entry name" value="MFS general substrate transporter"/>
    <property type="match status" value="1"/>
</dbReference>
<keyword evidence="3" id="KW-0472">Membrane</keyword>
<dbReference type="InterPro" id="IPR020846">
    <property type="entry name" value="MFS_dom"/>
</dbReference>
<dbReference type="InterPro" id="IPR050327">
    <property type="entry name" value="Proton-linked_MCT"/>
</dbReference>
<dbReference type="InterPro" id="IPR011701">
    <property type="entry name" value="MFS"/>
</dbReference>
<gene>
    <name evidence="5" type="ORF">KUTeg_006173</name>
</gene>
<feature type="transmembrane region" description="Helical" evidence="3">
    <location>
        <begin position="28"/>
        <end position="55"/>
    </location>
</feature>
<accession>A0ABQ9FFT9</accession>